<dbReference type="PANTHER" id="PTHR10621:SF0">
    <property type="entry name" value="UV EXCISION REPAIR PROTEIN RAD23"/>
    <property type="match status" value="1"/>
</dbReference>
<feature type="domain" description="Ubiquitin-like" evidence="1">
    <location>
        <begin position="283"/>
        <end position="350"/>
    </location>
</feature>
<proteinExistence type="predicted"/>
<dbReference type="Gene3D" id="3.10.20.90">
    <property type="entry name" value="Phosphatidylinositol 3-kinase Catalytic Subunit, Chain A, domain 1"/>
    <property type="match status" value="3"/>
</dbReference>
<dbReference type="SUPFAM" id="SSF54236">
    <property type="entry name" value="Ubiquitin-like"/>
    <property type="match status" value="3"/>
</dbReference>
<feature type="domain" description="Ubiquitin-like" evidence="1">
    <location>
        <begin position="3"/>
        <end position="84"/>
    </location>
</feature>
<dbReference type="PROSITE" id="PS50053">
    <property type="entry name" value="UBIQUITIN_2"/>
    <property type="match status" value="3"/>
</dbReference>
<sequence>MHTTITVDLNDEKNVAALKEAILAFHANNNYSDTKVHLAIKERFGILPKEQTLRLNSTFGLALEDDQTMDIYKIKDGQTILLSLGEFQIVVRYGMKRHSVNVKDTDTVAILKERIVKIKEFGNIPPEKQALRRSNRPDGNILENSKTMNDCLIVNGATVFLSFIFTIKVETQEPLIIEAMKDKMKDKVLMKNNMETIVFTIEVEGTDSVATLKKNRNFALFLLARKPVTRIDGKPVTLTLIRIFSKFRSLLNNTFGFPLEDTKAMEEYVIEDGQIVLFSIGEFQTNVKYGKKSFLVDVKDTDTVATLKRRIENIEQFGNIPSEKQILSKQRNISRKRRGEVLDNDSDPMD</sequence>
<accession>A0ABD2ICL5</accession>
<evidence type="ECO:0000259" key="1">
    <source>
        <dbReference type="PROSITE" id="PS50053"/>
    </source>
</evidence>
<dbReference type="SMART" id="SM00213">
    <property type="entry name" value="UBQ"/>
    <property type="match status" value="2"/>
</dbReference>
<dbReference type="EMBL" id="JBICBT010001281">
    <property type="protein sequence ID" value="KAL3075280.1"/>
    <property type="molecule type" value="Genomic_DNA"/>
</dbReference>
<dbReference type="PANTHER" id="PTHR10621">
    <property type="entry name" value="UV EXCISION REPAIR PROTEIN RAD23"/>
    <property type="match status" value="1"/>
</dbReference>
<name>A0ABD2ICL5_9BILA</name>
<keyword evidence="3" id="KW-1185">Reference proteome</keyword>
<comment type="caution">
    <text evidence="2">The sequence shown here is derived from an EMBL/GenBank/DDBJ whole genome shotgun (WGS) entry which is preliminary data.</text>
</comment>
<reference evidence="2 3" key="1">
    <citation type="submission" date="2024-10" db="EMBL/GenBank/DDBJ databases">
        <authorList>
            <person name="Kim D."/>
        </authorList>
    </citation>
    <scope>NUCLEOTIDE SEQUENCE [LARGE SCALE GENOMIC DNA]</scope>
    <source>
        <strain evidence="2">BH-2024</strain>
    </source>
</reference>
<gene>
    <name evidence="2" type="ORF">niasHT_033854</name>
</gene>
<protein>
    <recommendedName>
        <fullName evidence="1">Ubiquitin-like domain-containing protein</fullName>
    </recommendedName>
</protein>
<evidence type="ECO:0000313" key="3">
    <source>
        <dbReference type="Proteomes" id="UP001620626"/>
    </source>
</evidence>
<dbReference type="Proteomes" id="UP001620626">
    <property type="component" value="Unassembled WGS sequence"/>
</dbReference>
<dbReference type="AlphaFoldDB" id="A0ABD2ICL5"/>
<dbReference type="InterPro" id="IPR000626">
    <property type="entry name" value="Ubiquitin-like_dom"/>
</dbReference>
<dbReference type="InterPro" id="IPR029071">
    <property type="entry name" value="Ubiquitin-like_domsf"/>
</dbReference>
<evidence type="ECO:0000313" key="2">
    <source>
        <dbReference type="EMBL" id="KAL3075280.1"/>
    </source>
</evidence>
<organism evidence="2 3">
    <name type="scientific">Heterodera trifolii</name>
    <dbReference type="NCBI Taxonomy" id="157864"/>
    <lineage>
        <taxon>Eukaryota</taxon>
        <taxon>Metazoa</taxon>
        <taxon>Ecdysozoa</taxon>
        <taxon>Nematoda</taxon>
        <taxon>Chromadorea</taxon>
        <taxon>Rhabditida</taxon>
        <taxon>Tylenchina</taxon>
        <taxon>Tylenchomorpha</taxon>
        <taxon>Tylenchoidea</taxon>
        <taxon>Heteroderidae</taxon>
        <taxon>Heteroderinae</taxon>
        <taxon>Heterodera</taxon>
    </lineage>
</organism>
<dbReference type="Pfam" id="PF00240">
    <property type="entry name" value="ubiquitin"/>
    <property type="match status" value="1"/>
</dbReference>
<dbReference type="CDD" id="cd17039">
    <property type="entry name" value="Ubl_ubiquitin_like"/>
    <property type="match status" value="3"/>
</dbReference>
<feature type="domain" description="Ubiquitin-like" evidence="1">
    <location>
        <begin position="87"/>
        <end position="161"/>
    </location>
</feature>